<evidence type="ECO:0000256" key="6">
    <source>
        <dbReference type="PROSITE-ProRule" id="PRU00552"/>
    </source>
</evidence>
<dbReference type="PANTHER" id="PTHR47959:SF13">
    <property type="entry name" value="ATP-DEPENDENT RNA HELICASE RHLE"/>
    <property type="match status" value="1"/>
</dbReference>
<sequence>MKFEEIKLTKQLLNALNDQNITEMTPIQEKAIPKVLAGTDVIGIAQTGTGKTLAYLLPILRDLKFTESTHPRVLILVPTRELAVQVATEVEKLTEYMSTRTIAVYGGTNINTQKKAVYEGCDVIIGTPGRLYDIAMTGLLRLKEIKKVVIDECDEMLSLGFRPQIQRIFDLLPNKRQNLLFSATISNDVDEIVSTFFRKTEKIIAAPSGTPLQKINQSAFATNNFNTKYNLLKYLLEKDERIERVFIFTKSRAYADLLFERIEADYPEQFGVIHSNKSQNFRLRMVDEFKTQAIKGIVATDLVSRGIDIEDVSHVINFDLPEDKEQYMHRIGRTGRAEAEGNTISFIKEEDKVMFDEIQSFMNLQISIESLPEDVEVSTEPIPMEFEPDIHDAPTMLNPKHSIGEGERNQASPKAEKRNIRPIEKKIERKKARKNKRRK</sequence>
<feature type="short sequence motif" description="Q motif" evidence="6">
    <location>
        <begin position="1"/>
        <end position="29"/>
    </location>
</feature>
<keyword evidence="12" id="KW-1185">Reference proteome</keyword>
<comment type="caution">
    <text evidence="11">The sequence shown here is derived from an EMBL/GenBank/DDBJ whole genome shotgun (WGS) entry which is preliminary data.</text>
</comment>
<evidence type="ECO:0000256" key="4">
    <source>
        <dbReference type="ARBA" id="ARBA00022840"/>
    </source>
</evidence>
<dbReference type="GO" id="GO:0003724">
    <property type="term" value="F:RNA helicase activity"/>
    <property type="evidence" value="ECO:0007669"/>
    <property type="project" value="InterPro"/>
</dbReference>
<keyword evidence="4" id="KW-0067">ATP-binding</keyword>
<dbReference type="InterPro" id="IPR011545">
    <property type="entry name" value="DEAD/DEAH_box_helicase_dom"/>
</dbReference>
<feature type="domain" description="Helicase C-terminal" evidence="9">
    <location>
        <begin position="230"/>
        <end position="379"/>
    </location>
</feature>
<keyword evidence="2" id="KW-0378">Hydrolase</keyword>
<dbReference type="PROSITE" id="PS51195">
    <property type="entry name" value="Q_MOTIF"/>
    <property type="match status" value="1"/>
</dbReference>
<dbReference type="RefSeq" id="WP_116881468.1">
    <property type="nucleotide sequence ID" value="NZ_QURB01000007.1"/>
</dbReference>
<dbReference type="SMART" id="SM00487">
    <property type="entry name" value="DEXDc"/>
    <property type="match status" value="1"/>
</dbReference>
<keyword evidence="1" id="KW-0547">Nucleotide-binding</keyword>
<dbReference type="Pfam" id="PF00270">
    <property type="entry name" value="DEAD"/>
    <property type="match status" value="1"/>
</dbReference>
<dbReference type="AlphaFoldDB" id="A0A3E1EW76"/>
<evidence type="ECO:0000259" key="9">
    <source>
        <dbReference type="PROSITE" id="PS51194"/>
    </source>
</evidence>
<dbReference type="InterPro" id="IPR014001">
    <property type="entry name" value="Helicase_ATP-bd"/>
</dbReference>
<protein>
    <submittedName>
        <fullName evidence="11">DEAD/DEAH box helicase</fullName>
    </submittedName>
</protein>
<feature type="compositionally biased region" description="Basic residues" evidence="7">
    <location>
        <begin position="428"/>
        <end position="439"/>
    </location>
</feature>
<dbReference type="OrthoDB" id="9785240at2"/>
<dbReference type="CDD" id="cd00268">
    <property type="entry name" value="DEADc"/>
    <property type="match status" value="1"/>
</dbReference>
<dbReference type="SUPFAM" id="SSF52540">
    <property type="entry name" value="P-loop containing nucleoside triphosphate hydrolases"/>
    <property type="match status" value="2"/>
</dbReference>
<dbReference type="InterPro" id="IPR014014">
    <property type="entry name" value="RNA_helicase_DEAD_Q_motif"/>
</dbReference>
<evidence type="ECO:0000256" key="5">
    <source>
        <dbReference type="ARBA" id="ARBA00038437"/>
    </source>
</evidence>
<evidence type="ECO:0000259" key="10">
    <source>
        <dbReference type="PROSITE" id="PS51195"/>
    </source>
</evidence>
<dbReference type="Proteomes" id="UP000257127">
    <property type="component" value="Unassembled WGS sequence"/>
</dbReference>
<gene>
    <name evidence="11" type="ORF">DXU93_11640</name>
</gene>
<dbReference type="GO" id="GO:0016787">
    <property type="term" value="F:hydrolase activity"/>
    <property type="evidence" value="ECO:0007669"/>
    <property type="project" value="UniProtKB-KW"/>
</dbReference>
<dbReference type="PROSITE" id="PS51192">
    <property type="entry name" value="HELICASE_ATP_BIND_1"/>
    <property type="match status" value="1"/>
</dbReference>
<dbReference type="GO" id="GO:0005524">
    <property type="term" value="F:ATP binding"/>
    <property type="evidence" value="ECO:0007669"/>
    <property type="project" value="UniProtKB-KW"/>
</dbReference>
<feature type="domain" description="Helicase ATP-binding" evidence="8">
    <location>
        <begin position="32"/>
        <end position="203"/>
    </location>
</feature>
<evidence type="ECO:0000259" key="8">
    <source>
        <dbReference type="PROSITE" id="PS51192"/>
    </source>
</evidence>
<dbReference type="InterPro" id="IPR044742">
    <property type="entry name" value="DEAD/DEAH_RhlB"/>
</dbReference>
<evidence type="ECO:0000313" key="12">
    <source>
        <dbReference type="Proteomes" id="UP000257127"/>
    </source>
</evidence>
<dbReference type="EMBL" id="QURB01000007">
    <property type="protein sequence ID" value="RFC53772.1"/>
    <property type="molecule type" value="Genomic_DNA"/>
</dbReference>
<evidence type="ECO:0000256" key="3">
    <source>
        <dbReference type="ARBA" id="ARBA00022806"/>
    </source>
</evidence>
<dbReference type="GO" id="GO:0005829">
    <property type="term" value="C:cytosol"/>
    <property type="evidence" value="ECO:0007669"/>
    <property type="project" value="TreeGrafter"/>
</dbReference>
<evidence type="ECO:0000256" key="7">
    <source>
        <dbReference type="SAM" id="MobiDB-lite"/>
    </source>
</evidence>
<dbReference type="InterPro" id="IPR001650">
    <property type="entry name" value="Helicase_C-like"/>
</dbReference>
<proteinExistence type="inferred from homology"/>
<dbReference type="PANTHER" id="PTHR47959">
    <property type="entry name" value="ATP-DEPENDENT RNA HELICASE RHLE-RELATED"/>
    <property type="match status" value="1"/>
</dbReference>
<dbReference type="InterPro" id="IPR050079">
    <property type="entry name" value="DEAD_box_RNA_helicase"/>
</dbReference>
<evidence type="ECO:0000256" key="1">
    <source>
        <dbReference type="ARBA" id="ARBA00022741"/>
    </source>
</evidence>
<feature type="compositionally biased region" description="Basic and acidic residues" evidence="7">
    <location>
        <begin position="402"/>
        <end position="427"/>
    </location>
</feature>
<dbReference type="Pfam" id="PF00271">
    <property type="entry name" value="Helicase_C"/>
    <property type="match status" value="1"/>
</dbReference>
<dbReference type="PROSITE" id="PS51194">
    <property type="entry name" value="HELICASE_CTER"/>
    <property type="match status" value="1"/>
</dbReference>
<dbReference type="SMART" id="SM00490">
    <property type="entry name" value="HELICc"/>
    <property type="match status" value="1"/>
</dbReference>
<organism evidence="11 12">
    <name type="scientific">Brumimicrobium aurantiacum</name>
    <dbReference type="NCBI Taxonomy" id="1737063"/>
    <lineage>
        <taxon>Bacteria</taxon>
        <taxon>Pseudomonadati</taxon>
        <taxon>Bacteroidota</taxon>
        <taxon>Flavobacteriia</taxon>
        <taxon>Flavobacteriales</taxon>
        <taxon>Crocinitomicaceae</taxon>
        <taxon>Brumimicrobium</taxon>
    </lineage>
</organism>
<evidence type="ECO:0000256" key="2">
    <source>
        <dbReference type="ARBA" id="ARBA00022801"/>
    </source>
</evidence>
<accession>A0A3E1EW76</accession>
<dbReference type="GO" id="GO:0003676">
    <property type="term" value="F:nucleic acid binding"/>
    <property type="evidence" value="ECO:0007669"/>
    <property type="project" value="InterPro"/>
</dbReference>
<name>A0A3E1EW76_9FLAO</name>
<comment type="similarity">
    <text evidence="5">Belongs to the DEAD box helicase family.</text>
</comment>
<dbReference type="CDD" id="cd18787">
    <property type="entry name" value="SF2_C_DEAD"/>
    <property type="match status" value="1"/>
</dbReference>
<keyword evidence="3 11" id="KW-0347">Helicase</keyword>
<feature type="domain" description="DEAD-box RNA helicase Q" evidence="10">
    <location>
        <begin position="1"/>
        <end position="29"/>
    </location>
</feature>
<dbReference type="Gene3D" id="3.40.50.300">
    <property type="entry name" value="P-loop containing nucleotide triphosphate hydrolases"/>
    <property type="match status" value="2"/>
</dbReference>
<evidence type="ECO:0000313" key="11">
    <source>
        <dbReference type="EMBL" id="RFC53772.1"/>
    </source>
</evidence>
<dbReference type="InterPro" id="IPR027417">
    <property type="entry name" value="P-loop_NTPase"/>
</dbReference>
<feature type="region of interest" description="Disordered" evidence="7">
    <location>
        <begin position="386"/>
        <end position="439"/>
    </location>
</feature>
<reference evidence="11 12" key="1">
    <citation type="submission" date="2018-08" db="EMBL/GenBank/DDBJ databases">
        <title>The draft genome squence of Brumimicrobium sp. N62.</title>
        <authorList>
            <person name="Du Z.-J."/>
            <person name="Luo H.-R."/>
        </authorList>
    </citation>
    <scope>NUCLEOTIDE SEQUENCE [LARGE SCALE GENOMIC DNA]</scope>
    <source>
        <strain evidence="11 12">N62</strain>
    </source>
</reference>